<dbReference type="SUPFAM" id="SSF56281">
    <property type="entry name" value="Metallo-hydrolase/oxidoreductase"/>
    <property type="match status" value="1"/>
</dbReference>
<name>A0A382DFY4_9ZZZZ</name>
<feature type="domain" description="Metallo-beta-lactamase" evidence="1">
    <location>
        <begin position="86"/>
        <end position="219"/>
    </location>
</feature>
<evidence type="ECO:0000259" key="1">
    <source>
        <dbReference type="Pfam" id="PF00753"/>
    </source>
</evidence>
<accession>A0A382DFY4</accession>
<dbReference type="AlphaFoldDB" id="A0A382DFY4"/>
<gene>
    <name evidence="2" type="ORF">METZ01_LOCUS190009</name>
</gene>
<sequence length="223" mass="23604">MATRPILFTFPLILVAAACGGSEPAEQDIGTPAAAEAPAEDVLRTADPAERGYSGADFPRVNELADGVYSYEQLMTLGGEQITAVSMFVVTDDGVLVADGQGNVEATQGLIDQIASVTEQPITRVVVGSHHPDHSGGNSAFPSDATFLVHPTSAAALEQVENAPNMEEIVESELALNMGGREIRVLHLGRAHTGGDLLVHLPQEGILFMSEVFLNRVFPLMRS</sequence>
<proteinExistence type="predicted"/>
<dbReference type="InterPro" id="IPR001279">
    <property type="entry name" value="Metallo-B-lactamas"/>
</dbReference>
<reference evidence="2" key="1">
    <citation type="submission" date="2018-05" db="EMBL/GenBank/DDBJ databases">
        <authorList>
            <person name="Lanie J.A."/>
            <person name="Ng W.-L."/>
            <person name="Kazmierczak K.M."/>
            <person name="Andrzejewski T.M."/>
            <person name="Davidsen T.M."/>
            <person name="Wayne K.J."/>
            <person name="Tettelin H."/>
            <person name="Glass J.I."/>
            <person name="Rusch D."/>
            <person name="Podicherti R."/>
            <person name="Tsui H.-C.T."/>
            <person name="Winkler M.E."/>
        </authorList>
    </citation>
    <scope>NUCLEOTIDE SEQUENCE</scope>
</reference>
<organism evidence="2">
    <name type="scientific">marine metagenome</name>
    <dbReference type="NCBI Taxonomy" id="408172"/>
    <lineage>
        <taxon>unclassified sequences</taxon>
        <taxon>metagenomes</taxon>
        <taxon>ecological metagenomes</taxon>
    </lineage>
</organism>
<dbReference type="PANTHER" id="PTHR42951:SF4">
    <property type="entry name" value="ACYL-COENZYME A THIOESTERASE MBLAC2"/>
    <property type="match status" value="1"/>
</dbReference>
<protein>
    <recommendedName>
        <fullName evidence="1">Metallo-beta-lactamase domain-containing protein</fullName>
    </recommendedName>
</protein>
<dbReference type="InterPro" id="IPR036866">
    <property type="entry name" value="RibonucZ/Hydroxyglut_hydro"/>
</dbReference>
<dbReference type="EMBL" id="UINC01039130">
    <property type="protein sequence ID" value="SVB37155.1"/>
    <property type="molecule type" value="Genomic_DNA"/>
</dbReference>
<dbReference type="PANTHER" id="PTHR42951">
    <property type="entry name" value="METALLO-BETA-LACTAMASE DOMAIN-CONTAINING"/>
    <property type="match status" value="1"/>
</dbReference>
<dbReference type="InterPro" id="IPR050855">
    <property type="entry name" value="NDM-1-like"/>
</dbReference>
<dbReference type="Pfam" id="PF00753">
    <property type="entry name" value="Lactamase_B"/>
    <property type="match status" value="1"/>
</dbReference>
<dbReference type="PROSITE" id="PS51257">
    <property type="entry name" value="PROKAR_LIPOPROTEIN"/>
    <property type="match status" value="1"/>
</dbReference>
<feature type="non-terminal residue" evidence="2">
    <location>
        <position position="223"/>
    </location>
</feature>
<evidence type="ECO:0000313" key="2">
    <source>
        <dbReference type="EMBL" id="SVB37155.1"/>
    </source>
</evidence>
<dbReference type="Gene3D" id="3.60.15.10">
    <property type="entry name" value="Ribonuclease Z/Hydroxyacylglutathione hydrolase-like"/>
    <property type="match status" value="1"/>
</dbReference>